<dbReference type="EnsemblBacteria" id="ABM80904">
    <property type="protein sequence ID" value="ABM80904"/>
    <property type="gene ID" value="Hbut_1061"/>
</dbReference>
<dbReference type="AlphaFoldDB" id="A2BLP3"/>
<dbReference type="HOGENOM" id="CLU_016755_0_3_2"/>
<sequence>MPRFDLLVIGGGFGGYPAAVVAAQRGLKTAVVEARLLGGECANYACIPVKAMLSKASEIAAVLSRGFSVDKRFREALEYALKVSQRVRSGIETVLEGYGVAVIRGRAKIRAPGVVHVEGYGDVEYEKLVIATGTDPGYPPGLEPDGKLVHDNRTILSYDGEPSKVVVVGGGPAGVEYADLFARLGAEVHLVEVLDRILPFMDVDLSRAVARYLRSIGVKLHTKTTIGRLEKLANGVEVVLSSGDRIKADIVVVATGRRPATSGLGLDVLGVKLDEKGYIIVDEYLRAAKDVYASGDVAGPPLLAHKAYSQAVTVGLNVSGEERKWSPKAIPLVVYTGLEAVQVGYTLDEARRRGYNAQEARIRLGAISMAVIKGAEYGVAKIVYDASSGRVLGLHLAAHGASEVAGEAALAVERGVTVEELADLIHPHPSISEAIALAAEVAVGRPVNYLAKNKP</sequence>
<dbReference type="EMBL" id="CP000493">
    <property type="protein sequence ID" value="ABM80904.1"/>
    <property type="molecule type" value="Genomic_DNA"/>
</dbReference>
<dbReference type="InterPro" id="IPR050151">
    <property type="entry name" value="Class-I_Pyr_Nuc-Dis_Oxidored"/>
</dbReference>
<dbReference type="RefSeq" id="WP_011822222.1">
    <property type="nucleotide sequence ID" value="NC_008818.1"/>
</dbReference>
<dbReference type="InterPro" id="IPR001100">
    <property type="entry name" value="Pyr_nuc-diS_OxRdtase"/>
</dbReference>
<keyword evidence="4" id="KW-0274">FAD</keyword>
<dbReference type="Gene3D" id="3.30.390.30">
    <property type="match status" value="1"/>
</dbReference>
<dbReference type="Gene3D" id="3.50.50.60">
    <property type="entry name" value="FAD/NAD(P)-binding domain"/>
    <property type="match status" value="2"/>
</dbReference>
<dbReference type="STRING" id="415426.Hbut_1061"/>
<proteinExistence type="inferred from homology"/>
<dbReference type="PANTHER" id="PTHR22912">
    <property type="entry name" value="DISULFIDE OXIDOREDUCTASE"/>
    <property type="match status" value="1"/>
</dbReference>
<organism evidence="9 10">
    <name type="scientific">Hyperthermus butylicus (strain DSM 5456 / JCM 9403 / PLM1-5)</name>
    <dbReference type="NCBI Taxonomy" id="415426"/>
    <lineage>
        <taxon>Archaea</taxon>
        <taxon>Thermoproteota</taxon>
        <taxon>Thermoprotei</taxon>
        <taxon>Desulfurococcales</taxon>
        <taxon>Pyrodictiaceae</taxon>
        <taxon>Hyperthermus</taxon>
    </lineage>
</organism>
<keyword evidence="5" id="KW-0560">Oxidoreductase</keyword>
<dbReference type="InterPro" id="IPR004099">
    <property type="entry name" value="Pyr_nucl-diS_OxRdtase_dimer"/>
</dbReference>
<dbReference type="SUPFAM" id="SSF51905">
    <property type="entry name" value="FAD/NAD(P)-binding domain"/>
    <property type="match status" value="1"/>
</dbReference>
<evidence type="ECO:0000313" key="9">
    <source>
        <dbReference type="EMBL" id="ABM80904.1"/>
    </source>
</evidence>
<accession>A2BLP3</accession>
<evidence type="ECO:0000256" key="1">
    <source>
        <dbReference type="ARBA" id="ARBA00001974"/>
    </source>
</evidence>
<dbReference type="PIRSF" id="PIRSF000350">
    <property type="entry name" value="Mercury_reductase_MerA"/>
    <property type="match status" value="1"/>
</dbReference>
<dbReference type="Pfam" id="PF07992">
    <property type="entry name" value="Pyr_redox_2"/>
    <property type="match status" value="1"/>
</dbReference>
<dbReference type="InterPro" id="IPR023753">
    <property type="entry name" value="FAD/NAD-binding_dom"/>
</dbReference>
<comment type="similarity">
    <text evidence="2">Belongs to the class-I pyridine nucleotide-disulfide oxidoreductase family.</text>
</comment>
<dbReference type="PANTHER" id="PTHR22912:SF151">
    <property type="entry name" value="DIHYDROLIPOYL DEHYDROGENASE, MITOCHONDRIAL"/>
    <property type="match status" value="1"/>
</dbReference>
<dbReference type="GeneID" id="4782002"/>
<comment type="cofactor">
    <cofactor evidence="1">
        <name>FAD</name>
        <dbReference type="ChEBI" id="CHEBI:57692"/>
    </cofactor>
</comment>
<keyword evidence="6" id="KW-0520">NAD</keyword>
<dbReference type="eggNOG" id="arCOG01068">
    <property type="taxonomic scope" value="Archaea"/>
</dbReference>
<evidence type="ECO:0000256" key="6">
    <source>
        <dbReference type="ARBA" id="ARBA00023027"/>
    </source>
</evidence>
<evidence type="ECO:0000256" key="3">
    <source>
        <dbReference type="ARBA" id="ARBA00022630"/>
    </source>
</evidence>
<keyword evidence="3" id="KW-0285">Flavoprotein</keyword>
<evidence type="ECO:0000259" key="7">
    <source>
        <dbReference type="Pfam" id="PF02852"/>
    </source>
</evidence>
<dbReference type="KEGG" id="hbu:Hbut_1061"/>
<evidence type="ECO:0000313" key="10">
    <source>
        <dbReference type="Proteomes" id="UP000002593"/>
    </source>
</evidence>
<dbReference type="InterPro" id="IPR036188">
    <property type="entry name" value="FAD/NAD-bd_sf"/>
</dbReference>
<evidence type="ECO:0000256" key="5">
    <source>
        <dbReference type="ARBA" id="ARBA00023002"/>
    </source>
</evidence>
<dbReference type="FunFam" id="3.30.390.30:FF:000001">
    <property type="entry name" value="Dihydrolipoyl dehydrogenase"/>
    <property type="match status" value="1"/>
</dbReference>
<evidence type="ECO:0000256" key="2">
    <source>
        <dbReference type="ARBA" id="ARBA00007532"/>
    </source>
</evidence>
<name>A2BLP3_HYPBU</name>
<protein>
    <submittedName>
        <fullName evidence="9">Dihydrolipoyl dehydrogenase</fullName>
    </submittedName>
</protein>
<dbReference type="GO" id="GO:0006103">
    <property type="term" value="P:2-oxoglutarate metabolic process"/>
    <property type="evidence" value="ECO:0007669"/>
    <property type="project" value="TreeGrafter"/>
</dbReference>
<evidence type="ECO:0000256" key="4">
    <source>
        <dbReference type="ARBA" id="ARBA00022827"/>
    </source>
</evidence>
<dbReference type="PRINTS" id="PR00368">
    <property type="entry name" value="FADPNR"/>
</dbReference>
<dbReference type="OrthoDB" id="27922at2157"/>
<keyword evidence="10" id="KW-1185">Reference proteome</keyword>
<dbReference type="Proteomes" id="UP000002593">
    <property type="component" value="Chromosome"/>
</dbReference>
<dbReference type="SUPFAM" id="SSF55424">
    <property type="entry name" value="FAD/NAD-linked reductases, dimerisation (C-terminal) domain"/>
    <property type="match status" value="1"/>
</dbReference>
<dbReference type="Pfam" id="PF02852">
    <property type="entry name" value="Pyr_redox_dim"/>
    <property type="match status" value="1"/>
</dbReference>
<reference evidence="9 10" key="1">
    <citation type="journal article" date="2007" name="Archaea">
        <title>The genome of Hyperthermus butylicus: a sulfur-reducing, peptide fermenting, neutrophilic Crenarchaeote growing up to 108 degrees C.</title>
        <authorList>
            <person name="Brugger K."/>
            <person name="Chen L."/>
            <person name="Stark M."/>
            <person name="Zibat A."/>
            <person name="Redder P."/>
            <person name="Ruepp A."/>
            <person name="Awayez M."/>
            <person name="She Q."/>
            <person name="Garrett R.A."/>
            <person name="Klenk H.P."/>
        </authorList>
    </citation>
    <scope>NUCLEOTIDE SEQUENCE [LARGE SCALE GENOMIC DNA]</scope>
    <source>
        <strain evidence="10">DSM 5456 / JCM 9403 / PLM1-5</strain>
    </source>
</reference>
<dbReference type="GO" id="GO:0050660">
    <property type="term" value="F:flavin adenine dinucleotide binding"/>
    <property type="evidence" value="ECO:0007669"/>
    <property type="project" value="TreeGrafter"/>
</dbReference>
<feature type="domain" description="FAD/NAD(P)-binding" evidence="8">
    <location>
        <begin position="4"/>
        <end position="311"/>
    </location>
</feature>
<gene>
    <name evidence="9" type="ordered locus">Hbut_1061</name>
</gene>
<dbReference type="PRINTS" id="PR00411">
    <property type="entry name" value="PNDRDTASEI"/>
</dbReference>
<feature type="domain" description="Pyridine nucleotide-disulphide oxidoreductase dimerisation" evidence="7">
    <location>
        <begin position="330"/>
        <end position="438"/>
    </location>
</feature>
<evidence type="ECO:0000259" key="8">
    <source>
        <dbReference type="Pfam" id="PF07992"/>
    </source>
</evidence>
<dbReference type="GO" id="GO:0004148">
    <property type="term" value="F:dihydrolipoyl dehydrogenase (NADH) activity"/>
    <property type="evidence" value="ECO:0007669"/>
    <property type="project" value="TreeGrafter"/>
</dbReference>
<dbReference type="InterPro" id="IPR016156">
    <property type="entry name" value="FAD/NAD-linked_Rdtase_dimer_sf"/>
</dbReference>